<dbReference type="RefSeq" id="WP_199789874.1">
    <property type="nucleotide sequence ID" value="NZ_CP012673.1"/>
</dbReference>
<dbReference type="EMBL" id="CP012673">
    <property type="protein sequence ID" value="AUX40356.1"/>
    <property type="molecule type" value="Genomic_DNA"/>
</dbReference>
<evidence type="ECO:0000313" key="3">
    <source>
        <dbReference type="Proteomes" id="UP000238348"/>
    </source>
</evidence>
<organism evidence="2 3">
    <name type="scientific">Sorangium cellulosum</name>
    <name type="common">Polyangium cellulosum</name>
    <dbReference type="NCBI Taxonomy" id="56"/>
    <lineage>
        <taxon>Bacteria</taxon>
        <taxon>Pseudomonadati</taxon>
        <taxon>Myxococcota</taxon>
        <taxon>Polyangia</taxon>
        <taxon>Polyangiales</taxon>
        <taxon>Polyangiaceae</taxon>
        <taxon>Sorangium</taxon>
    </lineage>
</organism>
<protein>
    <submittedName>
        <fullName evidence="2">Uncharacterized protein</fullName>
    </submittedName>
</protein>
<evidence type="ECO:0000313" key="2">
    <source>
        <dbReference type="EMBL" id="AUX40356.1"/>
    </source>
</evidence>
<name>A0A2L0EM30_SORCE</name>
<proteinExistence type="predicted"/>
<dbReference type="Proteomes" id="UP000238348">
    <property type="component" value="Chromosome"/>
</dbReference>
<sequence>MAILLKGIGGFFTPITTGANRPMGGATPKEPPSLTEGRRAVHSRS</sequence>
<reference evidence="2 3" key="1">
    <citation type="submission" date="2015-09" db="EMBL/GenBank/DDBJ databases">
        <title>Sorangium comparison.</title>
        <authorList>
            <person name="Zaburannyi N."/>
            <person name="Bunk B."/>
            <person name="Overmann J."/>
            <person name="Mueller R."/>
        </authorList>
    </citation>
    <scope>NUCLEOTIDE SEQUENCE [LARGE SCALE GENOMIC DNA]</scope>
    <source>
        <strain evidence="2 3">So ce26</strain>
    </source>
</reference>
<dbReference type="AlphaFoldDB" id="A0A2L0EM30"/>
<accession>A0A2L0EM30</accession>
<gene>
    <name evidence="2" type="ORF">SOCE26_017560</name>
</gene>
<feature type="region of interest" description="Disordered" evidence="1">
    <location>
        <begin position="14"/>
        <end position="45"/>
    </location>
</feature>
<evidence type="ECO:0000256" key="1">
    <source>
        <dbReference type="SAM" id="MobiDB-lite"/>
    </source>
</evidence>